<comment type="caution">
    <text evidence="1">The sequence shown here is derived from an EMBL/GenBank/DDBJ whole genome shotgun (WGS) entry which is preliminary data.</text>
</comment>
<keyword evidence="2" id="KW-1185">Reference proteome</keyword>
<dbReference type="RefSeq" id="WP_345362162.1">
    <property type="nucleotide sequence ID" value="NZ_BAABII010000006.1"/>
</dbReference>
<reference evidence="1 2" key="1">
    <citation type="submission" date="2024-08" db="EMBL/GenBank/DDBJ databases">
        <title>Genome mining of Saccharopolyspora cebuensis PGLac3 from Nigerian medicinal plant.</title>
        <authorList>
            <person name="Ezeobiora C.E."/>
            <person name="Igbokwe N.H."/>
            <person name="Amin D.H."/>
            <person name="Mendie U.E."/>
        </authorList>
    </citation>
    <scope>NUCLEOTIDE SEQUENCE [LARGE SCALE GENOMIC DNA]</scope>
    <source>
        <strain evidence="1 2">PGLac3</strain>
    </source>
</reference>
<evidence type="ECO:0000313" key="2">
    <source>
        <dbReference type="Proteomes" id="UP001564626"/>
    </source>
</evidence>
<accession>A0ABV4CSU2</accession>
<proteinExistence type="predicted"/>
<protein>
    <recommendedName>
        <fullName evidence="3">PE family protein</fullName>
    </recommendedName>
</protein>
<organism evidence="1 2">
    <name type="scientific">Saccharopolyspora cebuensis</name>
    <dbReference type="NCBI Taxonomy" id="418759"/>
    <lineage>
        <taxon>Bacteria</taxon>
        <taxon>Bacillati</taxon>
        <taxon>Actinomycetota</taxon>
        <taxon>Actinomycetes</taxon>
        <taxon>Pseudonocardiales</taxon>
        <taxon>Pseudonocardiaceae</taxon>
        <taxon>Saccharopolyspora</taxon>
    </lineage>
</organism>
<dbReference type="EMBL" id="JBGEHV010000087">
    <property type="protein sequence ID" value="MEY8043287.1"/>
    <property type="molecule type" value="Genomic_DNA"/>
</dbReference>
<name>A0ABV4CSU2_9PSEU</name>
<gene>
    <name evidence="1" type="ORF">AB8O55_28080</name>
</gene>
<evidence type="ECO:0000313" key="1">
    <source>
        <dbReference type="EMBL" id="MEY8043287.1"/>
    </source>
</evidence>
<sequence>MGAPEGENQVELDAIDQARIDSAMAPDASDAFLGGMLENVAQVGRIMAGAARKAELASAINAGSAMRVEPDQVDELARFFESKATEMNDRSYDVQMLAYVSAPGTDPVSSQVVDAYGKVGAGDSNAYYENYIKLAEVFTNTAANLRASAAQVRTNDQDAADSLGGNLAQ</sequence>
<evidence type="ECO:0008006" key="3">
    <source>
        <dbReference type="Google" id="ProtNLM"/>
    </source>
</evidence>
<dbReference type="Proteomes" id="UP001564626">
    <property type="component" value="Unassembled WGS sequence"/>
</dbReference>